<dbReference type="InterPro" id="IPR032466">
    <property type="entry name" value="Metal_Hydrolase"/>
</dbReference>
<keyword evidence="4 5" id="KW-0119">Carbohydrate metabolism</keyword>
<evidence type="ECO:0000256" key="4">
    <source>
        <dbReference type="ARBA" id="ARBA00023277"/>
    </source>
</evidence>
<dbReference type="NCBIfam" id="TIGR00221">
    <property type="entry name" value="nagA"/>
    <property type="match status" value="1"/>
</dbReference>
<dbReference type="STRING" id="1166340.SAMN05192583_1103"/>
<feature type="binding site" evidence="7">
    <location>
        <position position="141"/>
    </location>
    <ligand>
        <name>substrate</name>
    </ligand>
</feature>
<comment type="similarity">
    <text evidence="1 5">Belongs to the metallo-dependent hydrolases superfamily. NagA family.</text>
</comment>
<dbReference type="InterPro" id="IPR003764">
    <property type="entry name" value="GlcNAc_6-P_deAcase"/>
</dbReference>
<dbReference type="EMBL" id="FOCF01000002">
    <property type="protein sequence ID" value="SEM75257.1"/>
    <property type="molecule type" value="Genomic_DNA"/>
</dbReference>
<dbReference type="PIRSF" id="PIRSF038994">
    <property type="entry name" value="NagA"/>
    <property type="match status" value="1"/>
</dbReference>
<dbReference type="GO" id="GO:0008448">
    <property type="term" value="F:N-acetylglucosamine-6-phosphate deacetylase activity"/>
    <property type="evidence" value="ECO:0007669"/>
    <property type="project" value="InterPro"/>
</dbReference>
<dbReference type="PANTHER" id="PTHR11113:SF14">
    <property type="entry name" value="N-ACETYLGLUCOSAMINE-6-PHOSPHATE DEACETYLASE"/>
    <property type="match status" value="1"/>
</dbReference>
<evidence type="ECO:0000256" key="3">
    <source>
        <dbReference type="ARBA" id="ARBA00022801"/>
    </source>
</evidence>
<sequence>MNNIDFVNARLIAAGRSIDNGYLSIRAGRISALGDMADYRPGGEVVDLRGDHLLPGFIDTQVNGGGGVLFNDDPSVEAIAAIGAAHAAFGTTGFLPTLISDDLEVVDAAMRAVERAIEERIPGVLGIHVEGPFLAETRKGIHDPAKFVQLNRDSIALLSGLRRGRLMVTLAPEMCTPADIAALAGAGVIVSAGHTDADYRTMRAALDAGVTGFTHLFNAMSPLRHRAPGVVGAALDDQTSFCGLIADGHHVDAPVLRIALRSRPLDRFMLVSDAMPTVGSATKSFVLNGERIEARDGICMSSDGTLAGCDLDMTSALRNIINMTGIGMADASVMASGAPARFLGLDHVTGGIAVGRVADLVWLGREGMPKGVWQHGNPLASHAVAA</sequence>
<dbReference type="AlphaFoldDB" id="A0A1H8B0A5"/>
<feature type="binding site" evidence="7">
    <location>
        <position position="250"/>
    </location>
    <ligand>
        <name>substrate</name>
    </ligand>
</feature>
<dbReference type="SUPFAM" id="SSF51556">
    <property type="entry name" value="Metallo-dependent hydrolases"/>
    <property type="match status" value="1"/>
</dbReference>
<dbReference type="PANTHER" id="PTHR11113">
    <property type="entry name" value="N-ACETYLGLUCOSAMINE-6-PHOSPHATE DEACETYLASE"/>
    <property type="match status" value="1"/>
</dbReference>
<feature type="binding site" evidence="8">
    <location>
        <position position="130"/>
    </location>
    <ligand>
        <name>Zn(2+)</name>
        <dbReference type="ChEBI" id="CHEBI:29105"/>
    </ligand>
</feature>
<keyword evidence="2 8" id="KW-0479">Metal-binding</keyword>
<evidence type="ECO:0000256" key="8">
    <source>
        <dbReference type="PIRSR" id="PIRSR038994-3"/>
    </source>
</evidence>
<keyword evidence="11" id="KW-1185">Reference proteome</keyword>
<dbReference type="InterPro" id="IPR011059">
    <property type="entry name" value="Metal-dep_hydrolase_composite"/>
</dbReference>
<name>A0A1H8B0A5_9SPHN</name>
<dbReference type="SUPFAM" id="SSF51338">
    <property type="entry name" value="Composite domain of metallo-dependent hydrolases"/>
    <property type="match status" value="1"/>
</dbReference>
<feature type="active site" description="Proton donor/acceptor" evidence="6">
    <location>
        <position position="273"/>
    </location>
</feature>
<proteinExistence type="inferred from homology"/>
<dbReference type="Proteomes" id="UP000199206">
    <property type="component" value="Unassembled WGS sequence"/>
</dbReference>
<dbReference type="Gene3D" id="2.30.40.10">
    <property type="entry name" value="Urease, subunit C, domain 1"/>
    <property type="match status" value="1"/>
</dbReference>
<evidence type="ECO:0000256" key="7">
    <source>
        <dbReference type="PIRSR" id="PIRSR038994-2"/>
    </source>
</evidence>
<evidence type="ECO:0000313" key="11">
    <source>
        <dbReference type="Proteomes" id="UP000199206"/>
    </source>
</evidence>
<dbReference type="GO" id="GO:0006046">
    <property type="term" value="P:N-acetylglucosamine catabolic process"/>
    <property type="evidence" value="ECO:0007669"/>
    <property type="project" value="TreeGrafter"/>
</dbReference>
<accession>A0A1H8B0A5</accession>
<organism evidence="10 11">
    <name type="scientific">Sphingomonas gellani</name>
    <dbReference type="NCBI Taxonomy" id="1166340"/>
    <lineage>
        <taxon>Bacteria</taxon>
        <taxon>Pseudomonadati</taxon>
        <taxon>Pseudomonadota</taxon>
        <taxon>Alphaproteobacteria</taxon>
        <taxon>Sphingomonadales</taxon>
        <taxon>Sphingomonadaceae</taxon>
        <taxon>Sphingomonas</taxon>
    </lineage>
</organism>
<dbReference type="OrthoDB" id="9776488at2"/>
<reference evidence="11" key="1">
    <citation type="submission" date="2016-10" db="EMBL/GenBank/DDBJ databases">
        <authorList>
            <person name="Varghese N."/>
            <person name="Submissions S."/>
        </authorList>
    </citation>
    <scope>NUCLEOTIDE SEQUENCE [LARGE SCALE GENOMIC DNA]</scope>
    <source>
        <strain evidence="11">S6-262</strain>
    </source>
</reference>
<feature type="binding site" evidence="7">
    <location>
        <begin position="218"/>
        <end position="219"/>
    </location>
    <ligand>
        <name>substrate</name>
    </ligand>
</feature>
<gene>
    <name evidence="10" type="ORF">SAMN05192583_1103</name>
</gene>
<evidence type="ECO:0000259" key="9">
    <source>
        <dbReference type="Pfam" id="PF01979"/>
    </source>
</evidence>
<feature type="binding site" evidence="7">
    <location>
        <position position="226"/>
    </location>
    <ligand>
        <name>substrate</name>
    </ligand>
</feature>
<dbReference type="RefSeq" id="WP_093664452.1">
    <property type="nucleotide sequence ID" value="NZ_FOCF01000002.1"/>
</dbReference>
<evidence type="ECO:0000256" key="1">
    <source>
        <dbReference type="ARBA" id="ARBA00010716"/>
    </source>
</evidence>
<feature type="binding site" evidence="8">
    <location>
        <position position="215"/>
    </location>
    <ligand>
        <name>Zn(2+)</name>
        <dbReference type="ChEBI" id="CHEBI:29105"/>
    </ligand>
</feature>
<evidence type="ECO:0000256" key="6">
    <source>
        <dbReference type="PIRSR" id="PIRSR038994-1"/>
    </source>
</evidence>
<evidence type="ECO:0000313" key="10">
    <source>
        <dbReference type="EMBL" id="SEM75257.1"/>
    </source>
</evidence>
<feature type="domain" description="Amidohydrolase-related" evidence="9">
    <location>
        <begin position="53"/>
        <end position="376"/>
    </location>
</feature>
<feature type="binding site" evidence="8">
    <location>
        <position position="194"/>
    </location>
    <ligand>
        <name>Zn(2+)</name>
        <dbReference type="ChEBI" id="CHEBI:29105"/>
    </ligand>
</feature>
<dbReference type="Gene3D" id="3.20.20.140">
    <property type="entry name" value="Metal-dependent hydrolases"/>
    <property type="match status" value="1"/>
</dbReference>
<dbReference type="Pfam" id="PF01979">
    <property type="entry name" value="Amidohydro_1"/>
    <property type="match status" value="1"/>
</dbReference>
<evidence type="ECO:0000256" key="5">
    <source>
        <dbReference type="PIRNR" id="PIRNR038994"/>
    </source>
</evidence>
<evidence type="ECO:0000256" key="2">
    <source>
        <dbReference type="ARBA" id="ARBA00022723"/>
    </source>
</evidence>
<feature type="binding site" evidence="7">
    <location>
        <begin position="306"/>
        <end position="308"/>
    </location>
    <ligand>
        <name>substrate</name>
    </ligand>
</feature>
<dbReference type="InterPro" id="IPR006680">
    <property type="entry name" value="Amidohydro-rel"/>
</dbReference>
<keyword evidence="3 5" id="KW-0378">Hydrolase</keyword>
<dbReference type="CDD" id="cd00854">
    <property type="entry name" value="NagA"/>
    <property type="match status" value="1"/>
</dbReference>
<dbReference type="GO" id="GO:0046872">
    <property type="term" value="F:metal ion binding"/>
    <property type="evidence" value="ECO:0007669"/>
    <property type="project" value="UniProtKB-KW"/>
</dbReference>
<protein>
    <submittedName>
        <fullName evidence="10">N-acetylglucosamine 6-phosphate deacetylase</fullName>
    </submittedName>
</protein>
<comment type="cofactor">
    <cofactor evidence="8">
        <name>a divalent metal cation</name>
        <dbReference type="ChEBI" id="CHEBI:60240"/>
    </cofactor>
    <text evidence="8">Binds 1 divalent metal cation per subunit.</text>
</comment>